<evidence type="ECO:0008006" key="5">
    <source>
        <dbReference type="Google" id="ProtNLM"/>
    </source>
</evidence>
<feature type="compositionally biased region" description="Basic and acidic residues" evidence="1">
    <location>
        <begin position="232"/>
        <end position="246"/>
    </location>
</feature>
<protein>
    <recommendedName>
        <fullName evidence="5">DUF3108 domain-containing protein</fullName>
    </recommendedName>
</protein>
<feature type="compositionally biased region" description="Basic residues" evidence="1">
    <location>
        <begin position="247"/>
        <end position="256"/>
    </location>
</feature>
<evidence type="ECO:0000313" key="4">
    <source>
        <dbReference type="Proteomes" id="UP000316609"/>
    </source>
</evidence>
<gene>
    <name evidence="3" type="ORF">E6K78_03925</name>
</gene>
<reference evidence="3 4" key="1">
    <citation type="journal article" date="2019" name="Nat. Microbiol.">
        <title>Mediterranean grassland soil C-N compound turnover is dependent on rainfall and depth, and is mediated by genomically divergent microorganisms.</title>
        <authorList>
            <person name="Diamond S."/>
            <person name="Andeer P.F."/>
            <person name="Li Z."/>
            <person name="Crits-Christoph A."/>
            <person name="Burstein D."/>
            <person name="Anantharaman K."/>
            <person name="Lane K.R."/>
            <person name="Thomas B.C."/>
            <person name="Pan C."/>
            <person name="Northen T.R."/>
            <person name="Banfield J.F."/>
        </authorList>
    </citation>
    <scope>NUCLEOTIDE SEQUENCE [LARGE SCALE GENOMIC DNA]</scope>
    <source>
        <strain evidence="3">WS_8</strain>
    </source>
</reference>
<name>A0A538TVM0_UNCEI</name>
<sequence length="256" mass="28515">MLRFGVMRPICHCLPFALLILMPLPLAAQDGNKVSIDHGNFIVSKGDRNVGAETFSIEARFDSVIVESRFYGKERTPDGEEPLEKELFMLLSRGDYALRKYQSTALFLGQKLTRGIVPGDTSMTLYREDGRGGSGDRVATPPGRLFIFDARLFVLFDLICLNLHGQSFESRPISVLALAQRDSMFELTATRLGAETIRWGARPVQAGRLSLSDGTTTFLVWTDPDGKMLRLENRESGTRVEREPPPVKRRAAPPKG</sequence>
<feature type="signal peptide" evidence="2">
    <location>
        <begin position="1"/>
        <end position="28"/>
    </location>
</feature>
<dbReference type="Proteomes" id="UP000316609">
    <property type="component" value="Unassembled WGS sequence"/>
</dbReference>
<keyword evidence="2" id="KW-0732">Signal</keyword>
<evidence type="ECO:0000256" key="1">
    <source>
        <dbReference type="SAM" id="MobiDB-lite"/>
    </source>
</evidence>
<feature type="region of interest" description="Disordered" evidence="1">
    <location>
        <begin position="232"/>
        <end position="256"/>
    </location>
</feature>
<accession>A0A538TVM0</accession>
<organism evidence="3 4">
    <name type="scientific">Eiseniibacteriota bacterium</name>
    <dbReference type="NCBI Taxonomy" id="2212470"/>
    <lineage>
        <taxon>Bacteria</taxon>
        <taxon>Candidatus Eiseniibacteriota</taxon>
    </lineage>
</organism>
<evidence type="ECO:0000256" key="2">
    <source>
        <dbReference type="SAM" id="SignalP"/>
    </source>
</evidence>
<proteinExistence type="predicted"/>
<dbReference type="AlphaFoldDB" id="A0A538TVM0"/>
<evidence type="ECO:0000313" key="3">
    <source>
        <dbReference type="EMBL" id="TMQ67651.1"/>
    </source>
</evidence>
<dbReference type="EMBL" id="VBOY01000033">
    <property type="protein sequence ID" value="TMQ67651.1"/>
    <property type="molecule type" value="Genomic_DNA"/>
</dbReference>
<feature type="chain" id="PRO_5021818745" description="DUF3108 domain-containing protein" evidence="2">
    <location>
        <begin position="29"/>
        <end position="256"/>
    </location>
</feature>
<comment type="caution">
    <text evidence="3">The sequence shown here is derived from an EMBL/GenBank/DDBJ whole genome shotgun (WGS) entry which is preliminary data.</text>
</comment>